<dbReference type="EMBL" id="OV170222">
    <property type="protein sequence ID" value="CAH0720674.1"/>
    <property type="molecule type" value="Genomic_DNA"/>
</dbReference>
<sequence length="192" mass="21659">MKANGSRREEREEKISRKNQVRPPVGAERKTVGRRVGRGGGVGWGWRSMRGGPCARWLAWGAWGLSARAHSAAPLLSRRRRPRRAFSSRVRLDFTCPKCSSQCSRSQPRECSCSRSPSRTRTSRRSGLVAERLRVCDLLLPCDRLRVAKSLFRERKVCRVKCAPQMHFAGPRVAAVGREAPSCRSPFAFDPR</sequence>
<name>A0A8J9Y7W0_9NEOP</name>
<dbReference type="Proteomes" id="UP000838878">
    <property type="component" value="Chromosome 2"/>
</dbReference>
<evidence type="ECO:0000313" key="3">
    <source>
        <dbReference type="Proteomes" id="UP000838878"/>
    </source>
</evidence>
<dbReference type="AlphaFoldDB" id="A0A8J9Y7W0"/>
<evidence type="ECO:0000256" key="1">
    <source>
        <dbReference type="SAM" id="MobiDB-lite"/>
    </source>
</evidence>
<protein>
    <submittedName>
        <fullName evidence="2">Uncharacterized protein</fullName>
    </submittedName>
</protein>
<proteinExistence type="predicted"/>
<evidence type="ECO:0000313" key="2">
    <source>
        <dbReference type="EMBL" id="CAH0720674.1"/>
    </source>
</evidence>
<accession>A0A8J9Y7W0</accession>
<organism evidence="2 3">
    <name type="scientific">Brenthis ino</name>
    <name type="common">lesser marbled fritillary</name>
    <dbReference type="NCBI Taxonomy" id="405034"/>
    <lineage>
        <taxon>Eukaryota</taxon>
        <taxon>Metazoa</taxon>
        <taxon>Ecdysozoa</taxon>
        <taxon>Arthropoda</taxon>
        <taxon>Hexapoda</taxon>
        <taxon>Insecta</taxon>
        <taxon>Pterygota</taxon>
        <taxon>Neoptera</taxon>
        <taxon>Endopterygota</taxon>
        <taxon>Lepidoptera</taxon>
        <taxon>Glossata</taxon>
        <taxon>Ditrysia</taxon>
        <taxon>Papilionoidea</taxon>
        <taxon>Nymphalidae</taxon>
        <taxon>Heliconiinae</taxon>
        <taxon>Argynnini</taxon>
        <taxon>Brenthis</taxon>
    </lineage>
</organism>
<feature type="compositionally biased region" description="Basic and acidic residues" evidence="1">
    <location>
        <begin position="1"/>
        <end position="16"/>
    </location>
</feature>
<keyword evidence="3" id="KW-1185">Reference proteome</keyword>
<feature type="non-terminal residue" evidence="2">
    <location>
        <position position="192"/>
    </location>
</feature>
<reference evidence="2" key="1">
    <citation type="submission" date="2021-12" db="EMBL/GenBank/DDBJ databases">
        <authorList>
            <person name="Martin H S."/>
        </authorList>
    </citation>
    <scope>NUCLEOTIDE SEQUENCE</scope>
</reference>
<gene>
    <name evidence="2" type="ORF">BINO364_LOCUS6877</name>
</gene>
<feature type="region of interest" description="Disordered" evidence="1">
    <location>
        <begin position="1"/>
        <end position="29"/>
    </location>
</feature>